<organism evidence="3 4">
    <name type="scientific">Funneliformis geosporum</name>
    <dbReference type="NCBI Taxonomy" id="1117311"/>
    <lineage>
        <taxon>Eukaryota</taxon>
        <taxon>Fungi</taxon>
        <taxon>Fungi incertae sedis</taxon>
        <taxon>Mucoromycota</taxon>
        <taxon>Glomeromycotina</taxon>
        <taxon>Glomeromycetes</taxon>
        <taxon>Glomerales</taxon>
        <taxon>Glomeraceae</taxon>
        <taxon>Funneliformis</taxon>
    </lineage>
</organism>
<feature type="compositionally biased region" description="Polar residues" evidence="2">
    <location>
        <begin position="951"/>
        <end position="967"/>
    </location>
</feature>
<evidence type="ECO:0000256" key="2">
    <source>
        <dbReference type="SAM" id="MobiDB-lite"/>
    </source>
</evidence>
<feature type="compositionally biased region" description="Polar residues" evidence="2">
    <location>
        <begin position="681"/>
        <end position="695"/>
    </location>
</feature>
<evidence type="ECO:0000256" key="1">
    <source>
        <dbReference type="SAM" id="Coils"/>
    </source>
</evidence>
<feature type="compositionally biased region" description="Polar residues" evidence="2">
    <location>
        <begin position="857"/>
        <end position="877"/>
    </location>
</feature>
<proteinExistence type="predicted"/>
<dbReference type="EMBL" id="CAMKVN010001096">
    <property type="protein sequence ID" value="CAI2173656.1"/>
    <property type="molecule type" value="Genomic_DNA"/>
</dbReference>
<sequence>LQQKCNDKDVHLQKYNIDLQRLQQKFDNQTKNLQDLQQKCNDKDVHLQELQQKYQQKYNIYNIDLQRLQQKCNDKDVHLQDLQQKYNNKFQELQRFHHLFDDQSKALIESNQQKEHFEKCYNELKQHLDDKETRIKSLKQRNGELENEAAKYQSALGVVTNFRMSDDDKNHNVQLNQDILSIQDKIDVYVTNLVKSKVDVKIEEIKTKLVPRYKCQTKIDLKKPDKLFIKAVLQRYVLERILKFVDNYFDKSNDDISMDYQYLESDIVRKTGELHKVMEKFASTRDGTDEVTRVTTIKLRQLIYSALGMRGLGDLIESGHSSIHQSIQKYSEQLNVSMNKYRVVKDPKKKEYIDGLAKTLIREIFRIFHFRLKVQEPIAEYYWFNCGDKVNKISMKLSCEDDDIDDLVVDLCTFPLIGQNINPDKIYQIFTPAKVFACHAPKPSFINKTKNSIMSIFSADGKSKSSGKPNDSSADQSTTLPRTKTNYDLKDEKSTEKTTNYYSNTDYKEQTPESCTSERNESDKRGGKYTNEKGENDTNEKGGKDTSEKDEIGMNERSGNHRIVRKENYAQGGGNNINERDRNHTNESDRNYRQGGSGHDTSERVGNIGGIHTSESDGNYYKQGIGGNYTQGKSSDTSEKDGNYAQGRSGNQSEKDRNFTQGYGSRTSEKDGNYAQGGSGNQSEKNGNYTQGRSNDTSEKDGNYAQGRSGNQSEKDGNFTQGYGSRTSEKDVNYAQGGSGNQSEKDGNYTQGGSGNQSEKDENYAQGRSGNKTFERTGNYTQGRSNDTSEKDGNYTQGRSGNQSEKDGNFTQGYGSRTSEKDGNYAQGGSGNQSEKNGNYTQGRSNDTSEKDGNYAQGRSGNQSEKDGNFTQGYGSRTSEKDGNYYTQGIGGNKTFERDGNGTQRKGGSHTSEKNRNFTQGSGENHKFERDENCYNQGSGSRTFERDEDFTQGSDGNVTSEKSSTNKRGGIDTNDRGGNESNKRHIKLNESFI</sequence>
<evidence type="ECO:0000313" key="4">
    <source>
        <dbReference type="Proteomes" id="UP001153678"/>
    </source>
</evidence>
<keyword evidence="1" id="KW-0175">Coiled coil</keyword>
<gene>
    <name evidence="3" type="ORF">FWILDA_LOCUS6195</name>
</gene>
<protein>
    <submittedName>
        <fullName evidence="3">5240_t:CDS:1</fullName>
    </submittedName>
</protein>
<feature type="non-terminal residue" evidence="3">
    <location>
        <position position="1"/>
    </location>
</feature>
<feature type="compositionally biased region" description="Polar residues" evidence="2">
    <location>
        <begin position="464"/>
        <end position="484"/>
    </location>
</feature>
<reference evidence="3" key="1">
    <citation type="submission" date="2022-08" db="EMBL/GenBank/DDBJ databases">
        <authorList>
            <person name="Kallberg Y."/>
            <person name="Tangrot J."/>
            <person name="Rosling A."/>
        </authorList>
    </citation>
    <scope>NUCLEOTIDE SEQUENCE</scope>
    <source>
        <strain evidence="3">Wild A</strain>
    </source>
</reference>
<feature type="compositionally biased region" description="Polar residues" evidence="2">
    <location>
        <begin position="901"/>
        <end position="910"/>
    </location>
</feature>
<feature type="compositionally biased region" description="Basic and acidic residues" evidence="2">
    <location>
        <begin position="485"/>
        <end position="496"/>
    </location>
</feature>
<keyword evidence="4" id="KW-1185">Reference proteome</keyword>
<accession>A0A9W4SLH1</accession>
<feature type="compositionally biased region" description="Polar residues" evidence="2">
    <location>
        <begin position="706"/>
        <end position="726"/>
    </location>
</feature>
<feature type="compositionally biased region" description="Polar residues" evidence="2">
    <location>
        <begin position="832"/>
        <end position="846"/>
    </location>
</feature>
<name>A0A9W4SLH1_9GLOM</name>
<dbReference type="SUPFAM" id="SSF57997">
    <property type="entry name" value="Tropomyosin"/>
    <property type="match status" value="1"/>
</dbReference>
<feature type="coiled-coil region" evidence="1">
    <location>
        <begin position="12"/>
        <end position="85"/>
    </location>
</feature>
<feature type="region of interest" description="Disordered" evidence="2">
    <location>
        <begin position="460"/>
        <end position="993"/>
    </location>
</feature>
<feature type="compositionally biased region" description="Basic and acidic residues" evidence="2">
    <location>
        <begin position="969"/>
        <end position="983"/>
    </location>
</feature>
<comment type="caution">
    <text evidence="3">The sequence shown here is derived from an EMBL/GenBank/DDBJ whole genome shotgun (WGS) entry which is preliminary data.</text>
</comment>
<feature type="compositionally biased region" description="Basic and acidic residues" evidence="2">
    <location>
        <begin position="506"/>
        <end position="554"/>
    </location>
</feature>
<feature type="compositionally biased region" description="Polar residues" evidence="2">
    <location>
        <begin position="766"/>
        <end position="786"/>
    </location>
</feature>
<dbReference type="OrthoDB" id="10488056at2759"/>
<evidence type="ECO:0000313" key="3">
    <source>
        <dbReference type="EMBL" id="CAI2173656.1"/>
    </source>
</evidence>
<feature type="compositionally biased region" description="Basic and acidic residues" evidence="2">
    <location>
        <begin position="578"/>
        <end position="592"/>
    </location>
</feature>
<dbReference type="Proteomes" id="UP001153678">
    <property type="component" value="Unassembled WGS sequence"/>
</dbReference>
<feature type="compositionally biased region" description="Basic and acidic residues" evidence="2">
    <location>
        <begin position="924"/>
        <end position="933"/>
    </location>
</feature>
<dbReference type="AlphaFoldDB" id="A0A9W4SLH1"/>
<feature type="compositionally biased region" description="Polar residues" evidence="2">
    <location>
        <begin position="794"/>
        <end position="817"/>
    </location>
</feature>
<feature type="coiled-coil region" evidence="1">
    <location>
        <begin position="121"/>
        <end position="155"/>
    </location>
</feature>